<accession>A0A1A8W972</accession>
<protein>
    <submittedName>
        <fullName evidence="2">PIR Superfamily Protein</fullName>
    </submittedName>
</protein>
<evidence type="ECO:0000313" key="2">
    <source>
        <dbReference type="EMBL" id="SBS89370.1"/>
    </source>
</evidence>
<proteinExistence type="predicted"/>
<reference evidence="3" key="1">
    <citation type="submission" date="2016-05" db="EMBL/GenBank/DDBJ databases">
        <authorList>
            <person name="Naeem Raeece"/>
        </authorList>
    </citation>
    <scope>NUCLEOTIDE SEQUENCE [LARGE SCALE GENOMIC DNA]</scope>
</reference>
<name>A0A1A8W972_PLAOA</name>
<dbReference type="AlphaFoldDB" id="A0A1A8W972"/>
<dbReference type="Proteomes" id="UP000078560">
    <property type="component" value="Unassembled WGS sequence"/>
</dbReference>
<keyword evidence="1" id="KW-0472">Membrane</keyword>
<evidence type="ECO:0000256" key="1">
    <source>
        <dbReference type="SAM" id="Phobius"/>
    </source>
</evidence>
<dbReference type="EMBL" id="FLQU01000719">
    <property type="protein sequence ID" value="SBS89370.1"/>
    <property type="molecule type" value="Genomic_DNA"/>
</dbReference>
<evidence type="ECO:0000313" key="3">
    <source>
        <dbReference type="Proteomes" id="UP000078560"/>
    </source>
</evidence>
<organism evidence="2 3">
    <name type="scientific">Plasmodium ovale curtisi</name>
    <dbReference type="NCBI Taxonomy" id="864141"/>
    <lineage>
        <taxon>Eukaryota</taxon>
        <taxon>Sar</taxon>
        <taxon>Alveolata</taxon>
        <taxon>Apicomplexa</taxon>
        <taxon>Aconoidasida</taxon>
        <taxon>Haemosporida</taxon>
        <taxon>Plasmodiidae</taxon>
        <taxon>Plasmodium</taxon>
        <taxon>Plasmodium (Plasmodium)</taxon>
    </lineage>
</organism>
<keyword evidence="1" id="KW-1133">Transmembrane helix</keyword>
<feature type="transmembrane region" description="Helical" evidence="1">
    <location>
        <begin position="273"/>
        <end position="296"/>
    </location>
</feature>
<dbReference type="Pfam" id="PF05795">
    <property type="entry name" value="Plasmodium_Vir"/>
    <property type="match status" value="1"/>
</dbReference>
<dbReference type="InterPro" id="IPR008780">
    <property type="entry name" value="Plasmodium_Vir"/>
</dbReference>
<gene>
    <name evidence="2" type="ORF">POVCU2_0054050</name>
</gene>
<sequence length="352" mass="41449">MLTSVMNEKYIYWKDYYDNKHVLKEFLTPTASEFSELSRRDIFRNSEIKQQIIKYCLILKKYLINCKTNNICNNSKGCWYINYWLNDKTREIYDNLDNTIFDIYNRFIIDDGELSEKNMCTSKIHFIQNDIFNVMKNLYGLYEIYDNVKTSDVDSYFACHYAKSCVDEYNKNISNCVIRDNNNNNNFCDALDNLNSVFKDDEWISKDKCNATIPKLLSPQEAHDILQEKSQYVHQHRGYPPAEDLKSQLQETPVTFQAIKADKNIDIPTPRSAYVSIIIPLLATLVGIFLLFLYLYKFTPFGQWLSSRQGTIRISQNINNEMYDLQEHSSEDYQTNLEHIRCNVAYQSIGDI</sequence>
<keyword evidence="1" id="KW-0812">Transmembrane</keyword>